<reference evidence="1 2" key="2">
    <citation type="journal article" date="2022" name="Mol. Ecol. Resour.">
        <title>The genomes of chicory, endive, great burdock and yacon provide insights into Asteraceae paleo-polyploidization history and plant inulin production.</title>
        <authorList>
            <person name="Fan W."/>
            <person name="Wang S."/>
            <person name="Wang H."/>
            <person name="Wang A."/>
            <person name="Jiang F."/>
            <person name="Liu H."/>
            <person name="Zhao H."/>
            <person name="Xu D."/>
            <person name="Zhang Y."/>
        </authorList>
    </citation>
    <scope>NUCLEOTIDE SEQUENCE [LARGE SCALE GENOMIC DNA]</scope>
    <source>
        <strain evidence="2">cv. Yunnan</strain>
        <tissue evidence="1">Leaves</tissue>
    </source>
</reference>
<sequence length="135" mass="14967">MASEPKTFTFEEVSKHAKISDCWVIIFGKVYNVTPFMEEHPGGSEVLLAATGKDATGDFEDTGHSLEAKDMMDKYYIGEVDQLTVPLTRAYTLSTPDKARSHSIIGSDPTQELMIKILKFLVPLLILGLVFTLRA</sequence>
<accession>A0ACB9A6M2</accession>
<evidence type="ECO:0000313" key="2">
    <source>
        <dbReference type="Proteomes" id="UP001056120"/>
    </source>
</evidence>
<dbReference type="Proteomes" id="UP001056120">
    <property type="component" value="Linkage Group LG25"/>
</dbReference>
<comment type="caution">
    <text evidence="1">The sequence shown here is derived from an EMBL/GenBank/DDBJ whole genome shotgun (WGS) entry which is preliminary data.</text>
</comment>
<dbReference type="EMBL" id="CM042042">
    <property type="protein sequence ID" value="KAI3705869.1"/>
    <property type="molecule type" value="Genomic_DNA"/>
</dbReference>
<name>A0ACB9A6M2_9ASTR</name>
<reference evidence="2" key="1">
    <citation type="journal article" date="2022" name="Mol. Ecol. Resour.">
        <title>The genomes of chicory, endive, great burdock and yacon provide insights into Asteraceae palaeo-polyploidization history and plant inulin production.</title>
        <authorList>
            <person name="Fan W."/>
            <person name="Wang S."/>
            <person name="Wang H."/>
            <person name="Wang A."/>
            <person name="Jiang F."/>
            <person name="Liu H."/>
            <person name="Zhao H."/>
            <person name="Xu D."/>
            <person name="Zhang Y."/>
        </authorList>
    </citation>
    <scope>NUCLEOTIDE SEQUENCE [LARGE SCALE GENOMIC DNA]</scope>
    <source>
        <strain evidence="2">cv. Yunnan</strain>
    </source>
</reference>
<proteinExistence type="predicted"/>
<keyword evidence="2" id="KW-1185">Reference proteome</keyword>
<protein>
    <submittedName>
        <fullName evidence="1">Uncharacterized protein</fullName>
    </submittedName>
</protein>
<organism evidence="1 2">
    <name type="scientific">Smallanthus sonchifolius</name>
    <dbReference type="NCBI Taxonomy" id="185202"/>
    <lineage>
        <taxon>Eukaryota</taxon>
        <taxon>Viridiplantae</taxon>
        <taxon>Streptophyta</taxon>
        <taxon>Embryophyta</taxon>
        <taxon>Tracheophyta</taxon>
        <taxon>Spermatophyta</taxon>
        <taxon>Magnoliopsida</taxon>
        <taxon>eudicotyledons</taxon>
        <taxon>Gunneridae</taxon>
        <taxon>Pentapetalae</taxon>
        <taxon>asterids</taxon>
        <taxon>campanulids</taxon>
        <taxon>Asterales</taxon>
        <taxon>Asteraceae</taxon>
        <taxon>Asteroideae</taxon>
        <taxon>Heliantheae alliance</taxon>
        <taxon>Millerieae</taxon>
        <taxon>Smallanthus</taxon>
    </lineage>
</organism>
<gene>
    <name evidence="1" type="ORF">L1987_76118</name>
</gene>
<evidence type="ECO:0000313" key="1">
    <source>
        <dbReference type="EMBL" id="KAI3705869.1"/>
    </source>
</evidence>